<dbReference type="PANTHER" id="PTHR33525">
    <property type="match status" value="1"/>
</dbReference>
<dbReference type="RefSeq" id="WP_013163845.1">
    <property type="nucleotide sequence ID" value="NC_014216.1"/>
</dbReference>
<dbReference type="STRING" id="589865.DaAHT2_1625"/>
<dbReference type="OrthoDB" id="9797768at2"/>
<reference evidence="3" key="1">
    <citation type="submission" date="2010-02" db="EMBL/GenBank/DDBJ databases">
        <title>Complete sequence of Desulfurivibrio alkaliphilus AHT2.</title>
        <authorList>
            <consortium name="US DOE Joint Genome Institute"/>
            <person name="Pitluck S."/>
            <person name="Chertkov O."/>
            <person name="Detter J.C."/>
            <person name="Han C."/>
            <person name="Tapia R."/>
            <person name="Larimer F."/>
            <person name="Land M."/>
            <person name="Hauser L."/>
            <person name="Kyrpides N."/>
            <person name="Mikhailova N."/>
            <person name="Sorokin D.Y."/>
            <person name="Muyzer G."/>
            <person name="Woyke T."/>
        </authorList>
    </citation>
    <scope>NUCLEOTIDE SEQUENCE [LARGE SCALE GENOMIC DNA]</scope>
    <source>
        <strain evidence="3">DSM 19089 / UNIQEM U267 / AHT2</strain>
    </source>
</reference>
<dbReference type="InterPro" id="IPR013976">
    <property type="entry name" value="HDOD"/>
</dbReference>
<name>D6Z443_DESAT</name>
<evidence type="ECO:0000259" key="1">
    <source>
        <dbReference type="PROSITE" id="PS51833"/>
    </source>
</evidence>
<proteinExistence type="predicted"/>
<dbReference type="InterPro" id="IPR052340">
    <property type="entry name" value="RNase_Y/CdgJ"/>
</dbReference>
<evidence type="ECO:0000313" key="2">
    <source>
        <dbReference type="EMBL" id="ADH86318.1"/>
    </source>
</evidence>
<dbReference type="PROSITE" id="PS51833">
    <property type="entry name" value="HDOD"/>
    <property type="match status" value="1"/>
</dbReference>
<dbReference type="Gene3D" id="1.10.3210.10">
    <property type="entry name" value="Hypothetical protein af1432"/>
    <property type="match status" value="1"/>
</dbReference>
<protein>
    <submittedName>
        <fullName evidence="2">Putative signal transduction protein</fullName>
    </submittedName>
</protein>
<dbReference type="KEGG" id="dak:DaAHT2_1625"/>
<dbReference type="Proteomes" id="UP000001508">
    <property type="component" value="Chromosome"/>
</dbReference>
<evidence type="ECO:0000313" key="3">
    <source>
        <dbReference type="Proteomes" id="UP000001508"/>
    </source>
</evidence>
<gene>
    <name evidence="2" type="ordered locus">DaAHT2_1625</name>
</gene>
<dbReference type="AlphaFoldDB" id="D6Z443"/>
<feature type="domain" description="HDOD" evidence="1">
    <location>
        <begin position="16"/>
        <end position="215"/>
    </location>
</feature>
<dbReference type="InParanoid" id="D6Z443"/>
<dbReference type="Pfam" id="PF08668">
    <property type="entry name" value="HDOD"/>
    <property type="match status" value="1"/>
</dbReference>
<accession>D6Z443</accession>
<organism evidence="2 3">
    <name type="scientific">Desulfurivibrio alkaliphilus (strain DSM 19089 / UNIQEM U267 / AHT2)</name>
    <dbReference type="NCBI Taxonomy" id="589865"/>
    <lineage>
        <taxon>Bacteria</taxon>
        <taxon>Pseudomonadati</taxon>
        <taxon>Thermodesulfobacteriota</taxon>
        <taxon>Desulfobulbia</taxon>
        <taxon>Desulfobulbales</taxon>
        <taxon>Desulfobulbaceae</taxon>
        <taxon>Desulfurivibrio</taxon>
    </lineage>
</organism>
<dbReference type="EMBL" id="CP001940">
    <property type="protein sequence ID" value="ADH86318.1"/>
    <property type="molecule type" value="Genomic_DNA"/>
</dbReference>
<dbReference type="HOGENOM" id="CLU_048246_4_0_7"/>
<dbReference type="SUPFAM" id="SSF109604">
    <property type="entry name" value="HD-domain/PDEase-like"/>
    <property type="match status" value="1"/>
</dbReference>
<keyword evidence="3" id="KW-1185">Reference proteome</keyword>
<dbReference type="eggNOG" id="COG1639">
    <property type="taxonomic scope" value="Bacteria"/>
</dbReference>
<sequence length="295" mass="33105">MNNEEVRRHIQRLKELPALAPNLSRIIEACEDPEIDFQHLAQVLQSSPTITARLLGLANTAFFGQAGRVQTLEHATAILGLPMVRNIATGLALAGPFQLKSCRRFELQRYWLTSILAASMGRELATGVDPQLQIPRDSVYLAGLLHNFGLLALVHLFPQEMEQALATYYKAPEQRLASHLRRALAIDHYQAGAWLGGKWHLPRELLLVMEHHHDPQYRREQWPLVLLTGFSSRWGDGVLNQLTAEGVTSGYDYDDPQVALVFRLLEIDGEQARATQHRILAQLPAYREMAAALSG</sequence>
<dbReference type="PANTHER" id="PTHR33525:SF3">
    <property type="entry name" value="RIBONUCLEASE Y"/>
    <property type="match status" value="1"/>
</dbReference>